<dbReference type="InterPro" id="IPR002656">
    <property type="entry name" value="Acyl_transf_3_dom"/>
</dbReference>
<keyword evidence="2" id="KW-0472">Membrane</keyword>
<dbReference type="GO" id="GO:0016020">
    <property type="term" value="C:membrane"/>
    <property type="evidence" value="ECO:0007669"/>
    <property type="project" value="TreeGrafter"/>
</dbReference>
<dbReference type="PANTHER" id="PTHR23028">
    <property type="entry name" value="ACETYLTRANSFERASE"/>
    <property type="match status" value="1"/>
</dbReference>
<evidence type="ECO:0000256" key="2">
    <source>
        <dbReference type="SAM" id="Phobius"/>
    </source>
</evidence>
<dbReference type="PATRIC" id="fig|1502723.3.peg.4005"/>
<gene>
    <name evidence="4" type="ORF">FF36_04284</name>
</gene>
<evidence type="ECO:0000313" key="5">
    <source>
        <dbReference type="Proteomes" id="UP000032545"/>
    </source>
</evidence>
<keyword evidence="2" id="KW-0812">Transmembrane</keyword>
<keyword evidence="4" id="KW-0012">Acyltransferase</keyword>
<dbReference type="InterPro" id="IPR050879">
    <property type="entry name" value="Acyltransferase_3"/>
</dbReference>
<feature type="transmembrane region" description="Helical" evidence="2">
    <location>
        <begin position="267"/>
        <end position="287"/>
    </location>
</feature>
<feature type="domain" description="Acyltransferase 3" evidence="3">
    <location>
        <begin position="40"/>
        <end position="395"/>
    </location>
</feature>
<feature type="transmembrane region" description="Helical" evidence="2">
    <location>
        <begin position="37"/>
        <end position="60"/>
    </location>
</feature>
<reference evidence="4 5" key="2">
    <citation type="journal article" date="2016" name="Genome Announc.">
        <title>Permanent Draft Genome Sequences for Two Variants of Frankia sp. Strain CpI1, the First Frankia Strain Isolated from Root Nodules of Comptonia peregrina.</title>
        <authorList>
            <person name="Oshone R."/>
            <person name="Hurst S.G.IV."/>
            <person name="Abebe-Akele F."/>
            <person name="Simpson S."/>
            <person name="Morris K."/>
            <person name="Thomas W.K."/>
            <person name="Tisa L.S."/>
        </authorList>
    </citation>
    <scope>NUCLEOTIDE SEQUENCE [LARGE SCALE GENOMIC DNA]</scope>
    <source>
        <strain evidence="5">CpI1-S</strain>
    </source>
</reference>
<organism evidence="4 5">
    <name type="scientific">Frankia torreyi</name>
    <dbReference type="NCBI Taxonomy" id="1856"/>
    <lineage>
        <taxon>Bacteria</taxon>
        <taxon>Bacillati</taxon>
        <taxon>Actinomycetota</taxon>
        <taxon>Actinomycetes</taxon>
        <taxon>Frankiales</taxon>
        <taxon>Frankiaceae</taxon>
        <taxon>Frankia</taxon>
    </lineage>
</organism>
<dbReference type="PANTHER" id="PTHR23028:SF53">
    <property type="entry name" value="ACYL_TRANSF_3 DOMAIN-CONTAINING PROTEIN"/>
    <property type="match status" value="1"/>
</dbReference>
<dbReference type="Proteomes" id="UP000032545">
    <property type="component" value="Unassembled WGS sequence"/>
</dbReference>
<feature type="transmembrane region" description="Helical" evidence="2">
    <location>
        <begin position="170"/>
        <end position="191"/>
    </location>
</feature>
<feature type="transmembrane region" description="Helical" evidence="2">
    <location>
        <begin position="80"/>
        <end position="104"/>
    </location>
</feature>
<evidence type="ECO:0000256" key="1">
    <source>
        <dbReference type="SAM" id="MobiDB-lite"/>
    </source>
</evidence>
<feature type="transmembrane region" description="Helical" evidence="2">
    <location>
        <begin position="235"/>
        <end position="255"/>
    </location>
</feature>
<feature type="transmembrane region" description="Helical" evidence="2">
    <location>
        <begin position="307"/>
        <end position="326"/>
    </location>
</feature>
<evidence type="ECO:0000313" key="4">
    <source>
        <dbReference type="EMBL" id="KJE21353.1"/>
    </source>
</evidence>
<dbReference type="EMBL" id="JYFN01000038">
    <property type="protein sequence ID" value="KJE21353.1"/>
    <property type="molecule type" value="Genomic_DNA"/>
</dbReference>
<dbReference type="Pfam" id="PF01757">
    <property type="entry name" value="Acyl_transf_3"/>
    <property type="match status" value="1"/>
</dbReference>
<feature type="compositionally biased region" description="Low complexity" evidence="1">
    <location>
        <begin position="544"/>
        <end position="553"/>
    </location>
</feature>
<dbReference type="RefSeq" id="WP_044886833.1">
    <property type="nucleotide sequence ID" value="NZ_JYFN01000038.1"/>
</dbReference>
<accession>A0A0D8BAR9</accession>
<evidence type="ECO:0000259" key="3">
    <source>
        <dbReference type="Pfam" id="PF01757"/>
    </source>
</evidence>
<keyword evidence="2" id="KW-1133">Transmembrane helix</keyword>
<feature type="transmembrane region" description="Helical" evidence="2">
    <location>
        <begin position="203"/>
        <end position="223"/>
    </location>
</feature>
<dbReference type="AlphaFoldDB" id="A0A0D8BAR9"/>
<dbReference type="GO" id="GO:0009103">
    <property type="term" value="P:lipopolysaccharide biosynthetic process"/>
    <property type="evidence" value="ECO:0007669"/>
    <property type="project" value="TreeGrafter"/>
</dbReference>
<protein>
    <submittedName>
        <fullName evidence="4">Putative acyltransferase</fullName>
    </submittedName>
</protein>
<feature type="transmembrane region" description="Helical" evidence="2">
    <location>
        <begin position="338"/>
        <end position="357"/>
    </location>
</feature>
<keyword evidence="4" id="KW-0808">Transferase</keyword>
<feature type="compositionally biased region" description="Low complexity" evidence="1">
    <location>
        <begin position="477"/>
        <end position="493"/>
    </location>
</feature>
<comment type="caution">
    <text evidence="4">The sequence shown here is derived from an EMBL/GenBank/DDBJ whole genome shotgun (WGS) entry which is preliminary data.</text>
</comment>
<dbReference type="GO" id="GO:0016747">
    <property type="term" value="F:acyltransferase activity, transferring groups other than amino-acyl groups"/>
    <property type="evidence" value="ECO:0007669"/>
    <property type="project" value="InterPro"/>
</dbReference>
<feature type="compositionally biased region" description="Basic and acidic residues" evidence="1">
    <location>
        <begin position="520"/>
        <end position="543"/>
    </location>
</feature>
<name>A0A0D8BAR9_9ACTN</name>
<proteinExistence type="predicted"/>
<feature type="region of interest" description="Disordered" evidence="1">
    <location>
        <begin position="1"/>
        <end position="34"/>
    </location>
</feature>
<sequence>MTGPVRPRSDAVVTDAPTDSASIPDPRRPLGTRPPKVVFPGFDGLRAIAALLVVVVHTSFPAGFTTSSGFGPYTARGEAGVAVFFLISGFLLYRPFVAALLAGVPAAAAPGYLVRRFMRIVPLYWVALAVTLNVVSDDRVGVHGLAGIFQTAFFLQGYQDHWAIQGLTQAWTLDIEVAFYLAVPVYAWLLGRRRRSPEAQVRVELAALAVTFLAAKVIHFLVIPSRQAWMSGWNAWLPVWWDLFAMGMALAVVSARYAQLGRQPRWAGLPGSGTACWAVAALIYWVASRHAGLPLVPIFDPDRAQDMNRHLLYGLFGFFLLLPAVFGRQDRGAVRPLLASRPLAFLGAISYGIYLWHSTVIDLVLEHSGWRLWKIPYAPFLAIVVVLTVAVATATHHLIERPCIRLSHGWARRADAWVARRRGRVGPGAGTAPGGGGAQPQGPIGVFPGVVPGARAAVAVAGVPGDSPTVPLLTGSAARPGGRQRPAGAGAAEADAREAAEGWVPRAWRGQPGVASGADRPARPDPARPSPDRPPRPDPDRPSRPSTDSPSGPGLDGLEWIGPGGRPESGGAERGPAGRA</sequence>
<feature type="region of interest" description="Disordered" evidence="1">
    <location>
        <begin position="463"/>
        <end position="580"/>
    </location>
</feature>
<dbReference type="OrthoDB" id="9796461at2"/>
<feature type="transmembrane region" description="Helical" evidence="2">
    <location>
        <begin position="116"/>
        <end position="135"/>
    </location>
</feature>
<reference evidence="5" key="1">
    <citation type="submission" date="2015-02" db="EMBL/GenBank/DDBJ databases">
        <title>Draft Genome of Frankia sp. CpI1-S.</title>
        <authorList>
            <person name="Oshone R.T."/>
            <person name="Ngom M."/>
            <person name="Ghodhbane-Gtari F."/>
            <person name="Gtari M."/>
            <person name="Morris K."/>
            <person name="Thomas K."/>
            <person name="Sen A."/>
            <person name="Tisa L.S."/>
        </authorList>
    </citation>
    <scope>NUCLEOTIDE SEQUENCE [LARGE SCALE GENOMIC DNA]</scope>
    <source>
        <strain evidence="5">CpI1-S</strain>
    </source>
</reference>
<feature type="transmembrane region" description="Helical" evidence="2">
    <location>
        <begin position="377"/>
        <end position="399"/>
    </location>
</feature>
<keyword evidence="5" id="KW-1185">Reference proteome</keyword>